<proteinExistence type="predicted"/>
<dbReference type="Proteomes" id="UP000481858">
    <property type="component" value="Unassembled WGS sequence"/>
</dbReference>
<evidence type="ECO:0000313" key="4">
    <source>
        <dbReference type="Proteomes" id="UP000481858"/>
    </source>
</evidence>
<dbReference type="AlphaFoldDB" id="A0A7C8MWV9"/>
<dbReference type="PANTHER" id="PTHR37534">
    <property type="entry name" value="TRANSCRIPTIONAL ACTIVATOR PROTEIN UGA3"/>
    <property type="match status" value="1"/>
</dbReference>
<sequence>MGWLPGPTNAEAPQAHVPSLVMQVRRDPAGVHNDDDVAVGSPSLHLLDEHMGALREIFPEFFPRLPSIDARQIFLGVDNPYLENQVSVVERHPHLRRPRSSDTAVVNGYLKFVIRSKDYSGSVGIAHDSTRLSNNIAVHHRTVRVPNFLAEDNVARLPPNFGSNANIDATDRKILKFYTTAICDGRTLLPKTNAWIDITSVVDGDDCARHAALAFSAGYMLDYAPNERFRIRANFHYKRASELLTLALKDPTIYEIGKGDAIIVQWELRRPKTVKPRWRCGSQTAKAILDATDPGYRYWRLENVQTTTVRRSNANMCAYVEVCALPVTELQIMDFDKLYPWLLEGSEEEVREIHGGTGVCPKVMHIYAQITQLSARMMKDPTSPIFSPAADAILNQLANFRQTSELSQGYETTKELLDACLLDNDGKVQCAIKITELTAATWVQAAEIYLHCRFYRLPRYHVKVVQSLSSLLQCVQRMPTKGELFTAQSPFFCIFMAGLVAYREEDRHVLRLWYDDVISGASGRSSVPPIWEITKAFWCWIDLQPYVIPTDDVCDNTPLAKRTPWWEDMVGWFLTNHGMLSLV</sequence>
<dbReference type="PANTHER" id="PTHR37534:SF46">
    <property type="entry name" value="ZN(II)2CYS6 TRANSCRIPTION FACTOR (EUROFUNG)"/>
    <property type="match status" value="1"/>
</dbReference>
<reference evidence="3 4" key="1">
    <citation type="submission" date="2019-12" db="EMBL/GenBank/DDBJ databases">
        <title>Draft genome sequence of the ascomycete Xylaria multiplex DSM 110363.</title>
        <authorList>
            <person name="Buettner E."/>
            <person name="Kellner H."/>
        </authorList>
    </citation>
    <scope>NUCLEOTIDE SEQUENCE [LARGE SCALE GENOMIC DNA]</scope>
    <source>
        <strain evidence="3 4">DSM 110363</strain>
    </source>
</reference>
<evidence type="ECO:0000256" key="1">
    <source>
        <dbReference type="ARBA" id="ARBA00004123"/>
    </source>
</evidence>
<dbReference type="InParanoid" id="A0A7C8MWV9"/>
<evidence type="ECO:0000256" key="2">
    <source>
        <dbReference type="ARBA" id="ARBA00023242"/>
    </source>
</evidence>
<keyword evidence="4" id="KW-1185">Reference proteome</keyword>
<keyword evidence="2" id="KW-0539">Nucleus</keyword>
<dbReference type="EMBL" id="WUBL01000027">
    <property type="protein sequence ID" value="KAF2970095.1"/>
    <property type="molecule type" value="Genomic_DNA"/>
</dbReference>
<dbReference type="GO" id="GO:0005634">
    <property type="term" value="C:nucleus"/>
    <property type="evidence" value="ECO:0007669"/>
    <property type="project" value="UniProtKB-SubCell"/>
</dbReference>
<name>A0A7C8MWV9_9PEZI</name>
<gene>
    <name evidence="3" type="ORF">GQX73_g3416</name>
</gene>
<accession>A0A7C8MWV9</accession>
<comment type="caution">
    <text evidence="3">The sequence shown here is derived from an EMBL/GenBank/DDBJ whole genome shotgun (WGS) entry which is preliminary data.</text>
</comment>
<dbReference type="InterPro" id="IPR021858">
    <property type="entry name" value="Fun_TF"/>
</dbReference>
<organism evidence="3 4">
    <name type="scientific">Xylaria multiplex</name>
    <dbReference type="NCBI Taxonomy" id="323545"/>
    <lineage>
        <taxon>Eukaryota</taxon>
        <taxon>Fungi</taxon>
        <taxon>Dikarya</taxon>
        <taxon>Ascomycota</taxon>
        <taxon>Pezizomycotina</taxon>
        <taxon>Sordariomycetes</taxon>
        <taxon>Xylariomycetidae</taxon>
        <taxon>Xylariales</taxon>
        <taxon>Xylariaceae</taxon>
        <taxon>Xylaria</taxon>
    </lineage>
</organism>
<evidence type="ECO:0008006" key="5">
    <source>
        <dbReference type="Google" id="ProtNLM"/>
    </source>
</evidence>
<dbReference type="Pfam" id="PF11951">
    <property type="entry name" value="Fungal_trans_2"/>
    <property type="match status" value="1"/>
</dbReference>
<comment type="subcellular location">
    <subcellularLocation>
        <location evidence="1">Nucleus</location>
    </subcellularLocation>
</comment>
<evidence type="ECO:0000313" key="3">
    <source>
        <dbReference type="EMBL" id="KAF2970095.1"/>
    </source>
</evidence>
<protein>
    <recommendedName>
        <fullName evidence="5">Transcription factor domain-containing protein</fullName>
    </recommendedName>
</protein>
<dbReference type="OrthoDB" id="4714810at2759"/>